<dbReference type="RefSeq" id="NP_983323.2">
    <property type="nucleotide sequence ID" value="NM_208676.2"/>
</dbReference>
<dbReference type="KEGG" id="ago:AGOS_ACL081C"/>
<dbReference type="STRING" id="284811.Q75CK0"/>
<gene>
    <name evidence="3" type="ORF">AGOS_ACL081C</name>
</gene>
<dbReference type="PANTHER" id="PTHR28208:SF3">
    <property type="entry name" value="PHOSPHATIDATE PHOSPHATASE APP1"/>
    <property type="match status" value="1"/>
</dbReference>
<protein>
    <submittedName>
        <fullName evidence="3">ACL081Cp</fullName>
    </submittedName>
</protein>
<dbReference type="FunCoup" id="Q75CK0">
    <property type="interactions" value="77"/>
</dbReference>
<dbReference type="HOGENOM" id="CLU_022324_0_0_1"/>
<dbReference type="EMBL" id="AE016816">
    <property type="protein sequence ID" value="AAS51147.2"/>
    <property type="molecule type" value="Genomic_DNA"/>
</dbReference>
<feature type="compositionally biased region" description="Pro residues" evidence="1">
    <location>
        <begin position="500"/>
        <end position="510"/>
    </location>
</feature>
<feature type="domain" description="Phosphatidate phosphatase APP1 catalytic" evidence="2">
    <location>
        <begin position="248"/>
        <end position="398"/>
    </location>
</feature>
<accession>Q75CK0</accession>
<dbReference type="GO" id="GO:0006629">
    <property type="term" value="P:lipid metabolic process"/>
    <property type="evidence" value="ECO:0000318"/>
    <property type="project" value="GO_Central"/>
</dbReference>
<dbReference type="OMA" id="IYIRCCK"/>
<evidence type="ECO:0000313" key="3">
    <source>
        <dbReference type="EMBL" id="AAS51147.2"/>
    </source>
</evidence>
<dbReference type="AlphaFoldDB" id="Q75CK0"/>
<keyword evidence="4" id="KW-1185">Reference proteome</keyword>
<dbReference type="InParanoid" id="Q75CK0"/>
<feature type="region of interest" description="Disordered" evidence="1">
    <location>
        <begin position="432"/>
        <end position="512"/>
    </location>
</feature>
<reference evidence="4" key="2">
    <citation type="journal article" date="2013" name="G3 (Bethesda)">
        <title>Genomes of Ashbya fungi isolated from insects reveal four mating-type loci, numerous translocations, lack of transposons, and distinct gene duplications.</title>
        <authorList>
            <person name="Dietrich F.S."/>
            <person name="Voegeli S."/>
            <person name="Kuo S."/>
            <person name="Philippsen P."/>
        </authorList>
    </citation>
    <scope>GENOME REANNOTATION</scope>
    <source>
        <strain evidence="4">ATCC 10895 / CBS 109.51 / FGSC 9923 / NRRL Y-1056</strain>
    </source>
</reference>
<feature type="region of interest" description="Disordered" evidence="1">
    <location>
        <begin position="122"/>
        <end position="143"/>
    </location>
</feature>
<proteinExistence type="predicted"/>
<dbReference type="PIRSF" id="PIRSF037464">
    <property type="entry name" value="UCP037464_APP1"/>
    <property type="match status" value="1"/>
</dbReference>
<feature type="compositionally biased region" description="Low complexity" evidence="1">
    <location>
        <begin position="134"/>
        <end position="143"/>
    </location>
</feature>
<dbReference type="Pfam" id="PF09949">
    <property type="entry name" value="APP1_cat"/>
    <property type="match status" value="1"/>
</dbReference>
<dbReference type="eggNOG" id="ENOG502QT5E">
    <property type="taxonomic scope" value="Eukaryota"/>
</dbReference>
<dbReference type="OrthoDB" id="541883at2759"/>
<evidence type="ECO:0000313" key="4">
    <source>
        <dbReference type="Proteomes" id="UP000000591"/>
    </source>
</evidence>
<feature type="compositionally biased region" description="Basic and acidic residues" evidence="1">
    <location>
        <begin position="454"/>
        <end position="465"/>
    </location>
</feature>
<organism evidence="3 4">
    <name type="scientific">Eremothecium gossypii (strain ATCC 10895 / CBS 109.51 / FGSC 9923 / NRRL Y-1056)</name>
    <name type="common">Yeast</name>
    <name type="synonym">Ashbya gossypii</name>
    <dbReference type="NCBI Taxonomy" id="284811"/>
    <lineage>
        <taxon>Eukaryota</taxon>
        <taxon>Fungi</taxon>
        <taxon>Dikarya</taxon>
        <taxon>Ascomycota</taxon>
        <taxon>Saccharomycotina</taxon>
        <taxon>Saccharomycetes</taxon>
        <taxon>Saccharomycetales</taxon>
        <taxon>Saccharomycetaceae</taxon>
        <taxon>Eremothecium</taxon>
    </lineage>
</organism>
<dbReference type="InterPro" id="IPR019236">
    <property type="entry name" value="APP1_cat"/>
</dbReference>
<feature type="compositionally biased region" description="Polar residues" evidence="1">
    <location>
        <begin position="466"/>
        <end position="476"/>
    </location>
</feature>
<dbReference type="PANTHER" id="PTHR28208">
    <property type="entry name" value="PHOSPHATIDATE PHOSPHATASE APP1"/>
    <property type="match status" value="1"/>
</dbReference>
<dbReference type="Proteomes" id="UP000000591">
    <property type="component" value="Chromosome III"/>
</dbReference>
<dbReference type="GO" id="GO:0008195">
    <property type="term" value="F:phosphatidate phosphatase activity"/>
    <property type="evidence" value="ECO:0000318"/>
    <property type="project" value="GO_Central"/>
</dbReference>
<evidence type="ECO:0000256" key="1">
    <source>
        <dbReference type="SAM" id="MobiDB-lite"/>
    </source>
</evidence>
<dbReference type="InterPro" id="IPR017210">
    <property type="entry name" value="APP1"/>
</dbReference>
<reference evidence="3 4" key="1">
    <citation type="journal article" date="2004" name="Science">
        <title>The Ashbya gossypii genome as a tool for mapping the ancient Saccharomyces cerevisiae genome.</title>
        <authorList>
            <person name="Dietrich F.S."/>
            <person name="Voegeli S."/>
            <person name="Brachat S."/>
            <person name="Lerch A."/>
            <person name="Gates K."/>
            <person name="Steiner S."/>
            <person name="Mohr C."/>
            <person name="Pohlmann R."/>
            <person name="Luedi P."/>
            <person name="Choi S."/>
            <person name="Wing R.A."/>
            <person name="Flavier A."/>
            <person name="Gaffney T.D."/>
            <person name="Philippsen P."/>
        </authorList>
    </citation>
    <scope>NUCLEOTIDE SEQUENCE [LARGE SCALE GENOMIC DNA]</scope>
    <source>
        <strain evidence="4">ATCC 10895 / CBS 109.51 / FGSC 9923 / NRRL Y-1056</strain>
    </source>
</reference>
<name>Q75CK0_EREGS</name>
<sequence length="593" mass="65362">MWANGDAAGGGRRQRLMNMVRVTKDTYLPAMQNSLTQAKSSLRNYYYSLEEGEERAPTSAEERELQLICYPTYTRVGSDRQYVTQVRGMVYVQGQATRRNRLILSICRQLARPTATAETERELESVLGDDAAGSRGTVRSASTAASSASSVSTVLSAATAGSQTSQDEVLRDRLAGFLNKAVPGVAVIVDLLDAAGRQETLFTATDNYGQFRVHTTTGFQPTVIRATLDTAAPVSTMYDTNLIEDAGIGLISDIDDTIKHTGVVGDKRSIFCNVFVSGFNTWLIPGMSLWYNTLKDSRGVDFFYVSNSPFQIYPTLRQYISNEYPIGPMFLKQYSGNLLSSLMSSTAAIKLPSITQICADFPNKKFILVGDSGEEDLEAYIATARNFPNQIIGIYIRCCKSSMSDDPAKDWDVMDDLNSLIATKYFARLQQRSAEQKQKKPAPPVPAKNVQLSEEMKEDILRSKQIDSATDSVTYNSTSGQSTTGGTGPCPPHHAGTPKSEPPPLPPRAPVYPARTSLSDDGIFTMPSTQNDYGIYSAFFDRKADEWKERVTRAIGILLENGVEARFMFFRDPEVCIEDSMTKINFTAKRKSA</sequence>
<evidence type="ECO:0000259" key="2">
    <source>
        <dbReference type="Pfam" id="PF09949"/>
    </source>
</evidence>
<dbReference type="GO" id="GO:0030479">
    <property type="term" value="C:actin cortical patch"/>
    <property type="evidence" value="ECO:0000318"/>
    <property type="project" value="GO_Central"/>
</dbReference>
<dbReference type="GeneID" id="4619443"/>
<dbReference type="InterPro" id="IPR052935">
    <property type="entry name" value="Mg2+_PAP"/>
</dbReference>